<proteinExistence type="predicted"/>
<dbReference type="OrthoDB" id="512662at2759"/>
<dbReference type="PANTHER" id="PTHR13847">
    <property type="entry name" value="SARCOSINE DEHYDROGENASE-RELATED"/>
    <property type="match status" value="1"/>
</dbReference>
<dbReference type="STRING" id="41067.A0A2I2FI89"/>
<dbReference type="GO" id="GO:0005737">
    <property type="term" value="C:cytoplasm"/>
    <property type="evidence" value="ECO:0007669"/>
    <property type="project" value="TreeGrafter"/>
</dbReference>
<dbReference type="SUPFAM" id="SSF51905">
    <property type="entry name" value="FAD/NAD(P)-binding domain"/>
    <property type="match status" value="1"/>
</dbReference>
<dbReference type="EMBL" id="KZ559125">
    <property type="protein sequence ID" value="PLB40345.1"/>
    <property type="molecule type" value="Genomic_DNA"/>
</dbReference>
<sequence length="535" mass="58596">MGQILSRLRNVYHDIQAVFTELSTTARQFEALLSRISLRTLPSPNPTVSFWQQNPPFPNLVSTASATLPAHADIVIIGSGISGASIAYTILTSRSRDNDFKHHFPRVVMLEARNVCSGATGRNGGHIKHTAYTDYAGLKKQFGKTRAKSVLQFGRRHLPTLLHLTRERKDLEVAEAREVETVDIFTDQDTWAKTKRMVEELNRDVPEAGDEISVYEGAEGCEKYNVGVDHCVGIITYPAGAMWPYRFVTALLSGLLADYSEYFSIETNTPVTEVQTSPTGAGHPYTIYTPRGHISATQVIHATDAFASNLIPGLTGKLFPVRGHMSAQTPGTQFPGLNGARSWGIIGNRGFDYITQRPAAGGGELMVGGGMVQSPERGIDEFGVWGDDRLSYPVRAYLDGLMPAVFGEKNWGQDADGGRMKHVWSGCMGFTVDLLPYVGRLDPKLTGRKLPKRSRWDGSRTAGEWISAGFQGEGMVLAWLSGVAVGLMAMGMDEVEMDARPGMPGGKVSEWLPRELLCSRRRVERGSVSQLATML</sequence>
<dbReference type="InterPro" id="IPR036188">
    <property type="entry name" value="FAD/NAD-bd_sf"/>
</dbReference>
<dbReference type="Gene3D" id="3.50.50.60">
    <property type="entry name" value="FAD/NAD(P)-binding domain"/>
    <property type="match status" value="1"/>
</dbReference>
<dbReference type="Gene3D" id="3.30.9.10">
    <property type="entry name" value="D-Amino Acid Oxidase, subunit A, domain 2"/>
    <property type="match status" value="1"/>
</dbReference>
<dbReference type="AlphaFoldDB" id="A0A2I2FI89"/>
<feature type="domain" description="FAD dependent oxidoreductase" evidence="1">
    <location>
        <begin position="73"/>
        <end position="484"/>
    </location>
</feature>
<name>A0A2I2FI89_ASPCN</name>
<keyword evidence="3" id="KW-1185">Reference proteome</keyword>
<dbReference type="GeneID" id="36525416"/>
<dbReference type="PANTHER" id="PTHR13847:SF213">
    <property type="entry name" value="DEPENDENT OXIDOREDUCTASE, PUTATIVE-RELATED"/>
    <property type="match status" value="1"/>
</dbReference>
<protein>
    <submittedName>
        <fullName evidence="2">DAO-domain-containing protein</fullName>
    </submittedName>
</protein>
<dbReference type="Proteomes" id="UP000234585">
    <property type="component" value="Unassembled WGS sequence"/>
</dbReference>
<gene>
    <name evidence="2" type="ORF">BDW47DRAFT_135134</name>
</gene>
<evidence type="ECO:0000259" key="1">
    <source>
        <dbReference type="Pfam" id="PF01266"/>
    </source>
</evidence>
<evidence type="ECO:0000313" key="2">
    <source>
        <dbReference type="EMBL" id="PLB40345.1"/>
    </source>
</evidence>
<dbReference type="RefSeq" id="XP_024674357.1">
    <property type="nucleotide sequence ID" value="XM_024818256.1"/>
</dbReference>
<evidence type="ECO:0000313" key="3">
    <source>
        <dbReference type="Proteomes" id="UP000234585"/>
    </source>
</evidence>
<organism evidence="2 3">
    <name type="scientific">Aspergillus candidus</name>
    <dbReference type="NCBI Taxonomy" id="41067"/>
    <lineage>
        <taxon>Eukaryota</taxon>
        <taxon>Fungi</taxon>
        <taxon>Dikarya</taxon>
        <taxon>Ascomycota</taxon>
        <taxon>Pezizomycotina</taxon>
        <taxon>Eurotiomycetes</taxon>
        <taxon>Eurotiomycetidae</taxon>
        <taxon>Eurotiales</taxon>
        <taxon>Aspergillaceae</taxon>
        <taxon>Aspergillus</taxon>
        <taxon>Aspergillus subgen. Circumdati</taxon>
    </lineage>
</organism>
<reference evidence="2 3" key="1">
    <citation type="submission" date="2017-12" db="EMBL/GenBank/DDBJ databases">
        <authorList>
            <consortium name="DOE Joint Genome Institute"/>
            <person name="Haridas S."/>
            <person name="Kjaerbolling I."/>
            <person name="Vesth T.C."/>
            <person name="Frisvad J.C."/>
            <person name="Nybo J.L."/>
            <person name="Theobald S."/>
            <person name="Kuo A."/>
            <person name="Bowyer P."/>
            <person name="Matsuda Y."/>
            <person name="Mondo S."/>
            <person name="Lyhne E.K."/>
            <person name="Kogle M.E."/>
            <person name="Clum A."/>
            <person name="Lipzen A."/>
            <person name="Salamov A."/>
            <person name="Ngan C.Y."/>
            <person name="Daum C."/>
            <person name="Chiniquy J."/>
            <person name="Barry K."/>
            <person name="LaButti K."/>
            <person name="Simmons B.A."/>
            <person name="Magnuson J.K."/>
            <person name="Mortensen U.H."/>
            <person name="Larsen T.O."/>
            <person name="Grigoriev I.V."/>
            <person name="Baker S.E."/>
            <person name="Andersen M.R."/>
            <person name="Nordberg H.P."/>
            <person name="Cantor M.N."/>
            <person name="Hua S.X."/>
        </authorList>
    </citation>
    <scope>NUCLEOTIDE SEQUENCE [LARGE SCALE GENOMIC DNA]</scope>
    <source>
        <strain evidence="2 3">CBS 102.13</strain>
    </source>
</reference>
<dbReference type="InterPro" id="IPR006076">
    <property type="entry name" value="FAD-dep_OxRdtase"/>
</dbReference>
<accession>A0A2I2FI89</accession>
<dbReference type="Pfam" id="PF01266">
    <property type="entry name" value="DAO"/>
    <property type="match status" value="1"/>
</dbReference>